<sequence length="117" mass="12842">MFISNLYSWVGRTAASESGPKILSLVAPNAWMIESSQSKAGAFASQLTSYFSSNSLSRPSATYSIPSLDEVKNQNKALSLRFVEAAGPVKINYRAIKLLSPIHPLLMRRFNDMIAES</sequence>
<organism evidence="1 2">
    <name type="scientific">Cichlidogyrus casuarinus</name>
    <dbReference type="NCBI Taxonomy" id="1844966"/>
    <lineage>
        <taxon>Eukaryota</taxon>
        <taxon>Metazoa</taxon>
        <taxon>Spiralia</taxon>
        <taxon>Lophotrochozoa</taxon>
        <taxon>Platyhelminthes</taxon>
        <taxon>Monogenea</taxon>
        <taxon>Monopisthocotylea</taxon>
        <taxon>Dactylogyridea</taxon>
        <taxon>Ancyrocephalidae</taxon>
        <taxon>Cichlidogyrus</taxon>
    </lineage>
</organism>
<proteinExistence type="predicted"/>
<protein>
    <submittedName>
        <fullName evidence="1">Uncharacterized protein</fullName>
    </submittedName>
</protein>
<dbReference type="EMBL" id="JBJKFK010000361">
    <property type="protein sequence ID" value="KAL3317588.1"/>
    <property type="molecule type" value="Genomic_DNA"/>
</dbReference>
<dbReference type="AlphaFoldDB" id="A0ABD2QDF8"/>
<dbReference type="Proteomes" id="UP001626550">
    <property type="component" value="Unassembled WGS sequence"/>
</dbReference>
<evidence type="ECO:0000313" key="1">
    <source>
        <dbReference type="EMBL" id="KAL3317588.1"/>
    </source>
</evidence>
<evidence type="ECO:0000313" key="2">
    <source>
        <dbReference type="Proteomes" id="UP001626550"/>
    </source>
</evidence>
<name>A0ABD2QDF8_9PLAT</name>
<keyword evidence="2" id="KW-1185">Reference proteome</keyword>
<reference evidence="1 2" key="1">
    <citation type="submission" date="2024-11" db="EMBL/GenBank/DDBJ databases">
        <title>Adaptive evolution of stress response genes in parasites aligns with host niche diversity.</title>
        <authorList>
            <person name="Hahn C."/>
            <person name="Resl P."/>
        </authorList>
    </citation>
    <scope>NUCLEOTIDE SEQUENCE [LARGE SCALE GENOMIC DNA]</scope>
    <source>
        <strain evidence="1">EGGRZ-B1_66</strain>
        <tissue evidence="1">Body</tissue>
    </source>
</reference>
<comment type="caution">
    <text evidence="1">The sequence shown here is derived from an EMBL/GenBank/DDBJ whole genome shotgun (WGS) entry which is preliminary data.</text>
</comment>
<gene>
    <name evidence="1" type="ORF">Ciccas_003761</name>
</gene>
<accession>A0ABD2QDF8</accession>